<dbReference type="AlphaFoldDB" id="A0A562RTY9"/>
<comment type="caution">
    <text evidence="4">The sequence shown here is derived from an EMBL/GenBank/DDBJ whole genome shotgun (WGS) entry which is preliminary data.</text>
</comment>
<dbReference type="SUPFAM" id="SSF50475">
    <property type="entry name" value="FMN-binding split barrel"/>
    <property type="match status" value="1"/>
</dbReference>
<dbReference type="RefSeq" id="WP_018643747.1">
    <property type="nucleotide sequence ID" value="NZ_VLLA01000004.1"/>
</dbReference>
<keyword evidence="2" id="KW-0560">Oxidoreductase</keyword>
<dbReference type="GO" id="GO:0010181">
    <property type="term" value="F:FMN binding"/>
    <property type="evidence" value="ECO:0007669"/>
    <property type="project" value="InterPro"/>
</dbReference>
<keyword evidence="5" id="KW-1185">Reference proteome</keyword>
<dbReference type="PANTHER" id="PTHR30466">
    <property type="entry name" value="FLAVIN REDUCTASE"/>
    <property type="match status" value="1"/>
</dbReference>
<feature type="domain" description="Flavin reductase like" evidence="3">
    <location>
        <begin position="12"/>
        <end position="160"/>
    </location>
</feature>
<dbReference type="Pfam" id="PF01613">
    <property type="entry name" value="Flavin_Reduct"/>
    <property type="match status" value="1"/>
</dbReference>
<dbReference type="EMBL" id="VLLA01000004">
    <property type="protein sequence ID" value="TWI72528.1"/>
    <property type="molecule type" value="Genomic_DNA"/>
</dbReference>
<dbReference type="SMART" id="SM00903">
    <property type="entry name" value="Flavin_Reduct"/>
    <property type="match status" value="1"/>
</dbReference>
<dbReference type="PANTHER" id="PTHR30466:SF11">
    <property type="entry name" value="FLAVIN-DEPENDENT MONOOXYGENASE, REDUCTASE SUBUNIT HSAB"/>
    <property type="match status" value="1"/>
</dbReference>
<dbReference type="OrthoDB" id="9789254at2"/>
<gene>
    <name evidence="4" type="ORF">IQ16_02106</name>
</gene>
<sequence>MSVDAKDFKQAMRQCAGAVALVTVGAEHGRRTGLTVTSACSLSDSPPSLIVCVNRNASAHARIREEGAFAINFLHEDHAMLALTFSGQKGVNGDDRFAFGQWTRGVTGAPLLTDAAAAFDCVLAQEFETKTHSIFVGEVRGVSHADAAKPLVYLRGHFHTPHEMRETVALGDLDARHLSWTDFS</sequence>
<dbReference type="InterPro" id="IPR050268">
    <property type="entry name" value="NADH-dep_flavin_reductase"/>
</dbReference>
<dbReference type="Proteomes" id="UP000316291">
    <property type="component" value="Unassembled WGS sequence"/>
</dbReference>
<evidence type="ECO:0000313" key="5">
    <source>
        <dbReference type="Proteomes" id="UP000316291"/>
    </source>
</evidence>
<evidence type="ECO:0000256" key="2">
    <source>
        <dbReference type="ARBA" id="ARBA00023002"/>
    </source>
</evidence>
<proteinExistence type="inferred from homology"/>
<dbReference type="InterPro" id="IPR012349">
    <property type="entry name" value="Split_barrel_FMN-bd"/>
</dbReference>
<organism evidence="4 5">
    <name type="scientific">Bradyrhizobium huanghuaihaiense</name>
    <dbReference type="NCBI Taxonomy" id="990078"/>
    <lineage>
        <taxon>Bacteria</taxon>
        <taxon>Pseudomonadati</taxon>
        <taxon>Pseudomonadota</taxon>
        <taxon>Alphaproteobacteria</taxon>
        <taxon>Hyphomicrobiales</taxon>
        <taxon>Nitrobacteraceae</taxon>
        <taxon>Bradyrhizobium</taxon>
    </lineage>
</organism>
<dbReference type="InterPro" id="IPR002563">
    <property type="entry name" value="Flavin_Rdtase-like_dom"/>
</dbReference>
<evidence type="ECO:0000256" key="1">
    <source>
        <dbReference type="ARBA" id="ARBA00008898"/>
    </source>
</evidence>
<accession>A0A562RTY9</accession>
<dbReference type="GO" id="GO:0042602">
    <property type="term" value="F:riboflavin reductase (NADPH) activity"/>
    <property type="evidence" value="ECO:0007669"/>
    <property type="project" value="TreeGrafter"/>
</dbReference>
<name>A0A562RTY9_9BRAD</name>
<comment type="similarity">
    <text evidence="1">Belongs to the non-flavoprotein flavin reductase family.</text>
</comment>
<reference evidence="4 5" key="1">
    <citation type="journal article" date="2015" name="Stand. Genomic Sci.">
        <title>Genomic Encyclopedia of Bacterial and Archaeal Type Strains, Phase III: the genomes of soil and plant-associated and newly described type strains.</title>
        <authorList>
            <person name="Whitman W.B."/>
            <person name="Woyke T."/>
            <person name="Klenk H.P."/>
            <person name="Zhou Y."/>
            <person name="Lilburn T.G."/>
            <person name="Beck B.J."/>
            <person name="De Vos P."/>
            <person name="Vandamme P."/>
            <person name="Eisen J.A."/>
            <person name="Garrity G."/>
            <person name="Hugenholtz P."/>
            <person name="Kyrpides N.C."/>
        </authorList>
    </citation>
    <scope>NUCLEOTIDE SEQUENCE [LARGE SCALE GENOMIC DNA]</scope>
    <source>
        <strain evidence="4 5">CGMCC 1.10948</strain>
    </source>
</reference>
<dbReference type="Gene3D" id="2.30.110.10">
    <property type="entry name" value="Electron Transport, Fmn-binding Protein, Chain A"/>
    <property type="match status" value="1"/>
</dbReference>
<protein>
    <submittedName>
        <fullName evidence="4">Flavin reductase (NADH)/cob(II)yrinic acid a,c-diamide reductase</fullName>
    </submittedName>
</protein>
<evidence type="ECO:0000313" key="4">
    <source>
        <dbReference type="EMBL" id="TWI72528.1"/>
    </source>
</evidence>
<evidence type="ECO:0000259" key="3">
    <source>
        <dbReference type="SMART" id="SM00903"/>
    </source>
</evidence>